<keyword evidence="4" id="KW-0472">Membrane</keyword>
<feature type="transmembrane region" description="Helical" evidence="4">
    <location>
        <begin position="125"/>
        <end position="146"/>
    </location>
</feature>
<dbReference type="PANTHER" id="PTHR11360">
    <property type="entry name" value="MONOCARBOXYLATE TRANSPORTER"/>
    <property type="match status" value="1"/>
</dbReference>
<feature type="transmembrane region" description="Helical" evidence="4">
    <location>
        <begin position="68"/>
        <end position="87"/>
    </location>
</feature>
<feature type="transmembrane region" description="Helical" evidence="4">
    <location>
        <begin position="258"/>
        <end position="278"/>
    </location>
</feature>
<dbReference type="InterPro" id="IPR011701">
    <property type="entry name" value="MFS"/>
</dbReference>
<feature type="transmembrane region" description="Helical" evidence="4">
    <location>
        <begin position="188"/>
        <end position="208"/>
    </location>
</feature>
<evidence type="ECO:0000256" key="4">
    <source>
        <dbReference type="SAM" id="Phobius"/>
    </source>
</evidence>
<name>A0A1E3P2R8_WICAA</name>
<comment type="subcellular location">
    <subcellularLocation>
        <location evidence="1">Membrane</location>
        <topology evidence="1">Multi-pass membrane protein</topology>
    </subcellularLocation>
</comment>
<dbReference type="AlphaFoldDB" id="A0A1E3P2R8"/>
<accession>A0A1E3P2R8</accession>
<feature type="transmembrane region" description="Helical" evidence="4">
    <location>
        <begin position="346"/>
        <end position="372"/>
    </location>
</feature>
<dbReference type="InterPro" id="IPR036259">
    <property type="entry name" value="MFS_trans_sf"/>
</dbReference>
<dbReference type="InterPro" id="IPR050327">
    <property type="entry name" value="Proton-linked_MCT"/>
</dbReference>
<evidence type="ECO:0000256" key="3">
    <source>
        <dbReference type="SAM" id="MobiDB-lite"/>
    </source>
</evidence>
<comment type="similarity">
    <text evidence="2">Belongs to the major facilitator superfamily. Monocarboxylate porter (TC 2.A.1.13) family.</text>
</comment>
<evidence type="ECO:0000313" key="6">
    <source>
        <dbReference type="EMBL" id="ODQ59695.1"/>
    </source>
</evidence>
<feature type="transmembrane region" description="Helical" evidence="4">
    <location>
        <begin position="321"/>
        <end position="340"/>
    </location>
</feature>
<evidence type="ECO:0000256" key="1">
    <source>
        <dbReference type="ARBA" id="ARBA00004141"/>
    </source>
</evidence>
<sequence length="453" mass="49901">MNDPEKQSNRVHVGEADEEEFPEGGKGWLVLLGCGLTSIFVFGMINSYGVFQTHYETVLFPNVSSSKLSIIGATQASLCYFLTPWTVPLVHAFGLRQVLSVGASFLIISFFGLATTTPSQLWKCYIFQGLFFSIGAALQFGPAMTVPSEWFKKKRGTAFGISAGFVGVGGVVWPILFKQMINKHGFKWTVLTIAFVYIPLSVGSILLVPQHLEDRYNHKGKCFSNAVWNNENIKNLPQSFKNILIEWSHVIKNPRYSIILLANLLVSFGSYPVIFYIDFFGHTIGGEAKIVSYLTMIFVVMGFPGRAIPAMIADKIGRINVLIVCSAVLFISIFALWIPSIQYNLLGVYIGFVIVFGFAVGPLFSLFPASLGQLFGIRGNEARLSLFLFSATPGPILGCLIAGSFIPIDSTDTEKIVHSFYKVVIFSGIILTVCTVLLTGVRLSISRKPFVFI</sequence>
<evidence type="ECO:0000256" key="2">
    <source>
        <dbReference type="ARBA" id="ARBA00006727"/>
    </source>
</evidence>
<keyword evidence="7" id="KW-1185">Reference proteome</keyword>
<dbReference type="SUPFAM" id="SSF103473">
    <property type="entry name" value="MFS general substrate transporter"/>
    <property type="match status" value="1"/>
</dbReference>
<reference evidence="6 7" key="1">
    <citation type="journal article" date="2016" name="Proc. Natl. Acad. Sci. U.S.A.">
        <title>Comparative genomics of biotechnologically important yeasts.</title>
        <authorList>
            <person name="Riley R."/>
            <person name="Haridas S."/>
            <person name="Wolfe K.H."/>
            <person name="Lopes M.R."/>
            <person name="Hittinger C.T."/>
            <person name="Goeker M."/>
            <person name="Salamov A.A."/>
            <person name="Wisecaver J.H."/>
            <person name="Long T.M."/>
            <person name="Calvey C.H."/>
            <person name="Aerts A.L."/>
            <person name="Barry K.W."/>
            <person name="Choi C."/>
            <person name="Clum A."/>
            <person name="Coughlan A.Y."/>
            <person name="Deshpande S."/>
            <person name="Douglass A.P."/>
            <person name="Hanson S.J."/>
            <person name="Klenk H.-P."/>
            <person name="LaButti K.M."/>
            <person name="Lapidus A."/>
            <person name="Lindquist E.A."/>
            <person name="Lipzen A.M."/>
            <person name="Meier-Kolthoff J.P."/>
            <person name="Ohm R.A."/>
            <person name="Otillar R.P."/>
            <person name="Pangilinan J.L."/>
            <person name="Peng Y."/>
            <person name="Rokas A."/>
            <person name="Rosa C.A."/>
            <person name="Scheuner C."/>
            <person name="Sibirny A.A."/>
            <person name="Slot J.C."/>
            <person name="Stielow J.B."/>
            <person name="Sun H."/>
            <person name="Kurtzman C.P."/>
            <person name="Blackwell M."/>
            <person name="Grigoriev I.V."/>
            <person name="Jeffries T.W."/>
        </authorList>
    </citation>
    <scope>NUCLEOTIDE SEQUENCE [LARGE SCALE GENOMIC DNA]</scope>
    <source>
        <strain evidence="7">ATCC 58044 / CBS 1984 / NCYC 433 / NRRL Y-366-8</strain>
    </source>
</reference>
<dbReference type="GeneID" id="30201951"/>
<dbReference type="EMBL" id="KV454210">
    <property type="protein sequence ID" value="ODQ59695.1"/>
    <property type="molecule type" value="Genomic_DNA"/>
</dbReference>
<evidence type="ECO:0000259" key="5">
    <source>
        <dbReference type="PROSITE" id="PS50850"/>
    </source>
</evidence>
<proteinExistence type="inferred from homology"/>
<gene>
    <name evidence="6" type="ORF">WICANDRAFT_78334</name>
</gene>
<feature type="transmembrane region" description="Helical" evidence="4">
    <location>
        <begin position="384"/>
        <end position="408"/>
    </location>
</feature>
<dbReference type="PROSITE" id="PS50850">
    <property type="entry name" value="MFS"/>
    <property type="match status" value="1"/>
</dbReference>
<dbReference type="Gene3D" id="1.20.1250.20">
    <property type="entry name" value="MFS general substrate transporter like domains"/>
    <property type="match status" value="2"/>
</dbReference>
<organism evidence="6 7">
    <name type="scientific">Wickerhamomyces anomalus (strain ATCC 58044 / CBS 1984 / NCYC 433 / NRRL Y-366-8)</name>
    <name type="common">Yeast</name>
    <name type="synonym">Hansenula anomala</name>
    <dbReference type="NCBI Taxonomy" id="683960"/>
    <lineage>
        <taxon>Eukaryota</taxon>
        <taxon>Fungi</taxon>
        <taxon>Dikarya</taxon>
        <taxon>Ascomycota</taxon>
        <taxon>Saccharomycotina</taxon>
        <taxon>Saccharomycetes</taxon>
        <taxon>Phaffomycetales</taxon>
        <taxon>Wickerhamomycetaceae</taxon>
        <taxon>Wickerhamomyces</taxon>
    </lineage>
</organism>
<dbReference type="PANTHER" id="PTHR11360:SF177">
    <property type="entry name" value="RIBOFLAVIN TRANSPORTER MCH5"/>
    <property type="match status" value="1"/>
</dbReference>
<feature type="transmembrane region" description="Helical" evidence="4">
    <location>
        <begin position="290"/>
        <end position="309"/>
    </location>
</feature>
<protein>
    <recommendedName>
        <fullName evidence="5">Major facilitator superfamily (MFS) profile domain-containing protein</fullName>
    </recommendedName>
</protein>
<dbReference type="OrthoDB" id="410267at2759"/>
<dbReference type="Pfam" id="PF07690">
    <property type="entry name" value="MFS_1"/>
    <property type="match status" value="1"/>
</dbReference>
<feature type="domain" description="Major facilitator superfamily (MFS) profile" evidence="5">
    <location>
        <begin position="255"/>
        <end position="453"/>
    </location>
</feature>
<dbReference type="GO" id="GO:0022857">
    <property type="term" value="F:transmembrane transporter activity"/>
    <property type="evidence" value="ECO:0007669"/>
    <property type="project" value="InterPro"/>
</dbReference>
<feature type="transmembrane region" description="Helical" evidence="4">
    <location>
        <begin position="420"/>
        <end position="441"/>
    </location>
</feature>
<feature type="transmembrane region" description="Helical" evidence="4">
    <location>
        <begin position="28"/>
        <end position="48"/>
    </location>
</feature>
<feature type="compositionally biased region" description="Basic and acidic residues" evidence="3">
    <location>
        <begin position="1"/>
        <end position="15"/>
    </location>
</feature>
<feature type="transmembrane region" description="Helical" evidence="4">
    <location>
        <begin position="94"/>
        <end position="113"/>
    </location>
</feature>
<dbReference type="GO" id="GO:0016020">
    <property type="term" value="C:membrane"/>
    <property type="evidence" value="ECO:0007669"/>
    <property type="project" value="UniProtKB-SubCell"/>
</dbReference>
<dbReference type="InterPro" id="IPR020846">
    <property type="entry name" value="MFS_dom"/>
</dbReference>
<dbReference type="Proteomes" id="UP000094112">
    <property type="component" value="Unassembled WGS sequence"/>
</dbReference>
<evidence type="ECO:0000313" key="7">
    <source>
        <dbReference type="Proteomes" id="UP000094112"/>
    </source>
</evidence>
<keyword evidence="4" id="KW-0812">Transmembrane</keyword>
<feature type="region of interest" description="Disordered" evidence="3">
    <location>
        <begin position="1"/>
        <end position="21"/>
    </location>
</feature>
<dbReference type="RefSeq" id="XP_019038902.1">
    <property type="nucleotide sequence ID" value="XM_019184705.1"/>
</dbReference>
<feature type="transmembrane region" description="Helical" evidence="4">
    <location>
        <begin position="158"/>
        <end position="176"/>
    </location>
</feature>
<keyword evidence="4" id="KW-1133">Transmembrane helix</keyword>